<sequence length="32" mass="3540">MKKVKVGIIGCGKISGIYMENCHKFDILELTA</sequence>
<dbReference type="EMBL" id="ADHJ01000037">
    <property type="protein sequence ID" value="EFU39865.1"/>
    <property type="molecule type" value="Genomic_DNA"/>
</dbReference>
<evidence type="ECO:0008006" key="3">
    <source>
        <dbReference type="Google" id="ProtNLM"/>
    </source>
</evidence>
<evidence type="ECO:0000313" key="1">
    <source>
        <dbReference type="EMBL" id="EFU39865.1"/>
    </source>
</evidence>
<dbReference type="Proteomes" id="UP000003094">
    <property type="component" value="Unassembled WGS sequence"/>
</dbReference>
<gene>
    <name evidence="1" type="ORF">PVOR_21299</name>
</gene>
<protein>
    <recommendedName>
        <fullName evidence="3">Oxidoreductase domain protein</fullName>
    </recommendedName>
</protein>
<evidence type="ECO:0000313" key="2">
    <source>
        <dbReference type="Proteomes" id="UP000003094"/>
    </source>
</evidence>
<reference evidence="1 2" key="1">
    <citation type="journal article" date="2010" name="BMC Genomics">
        <title>Genome sequence of the pattern forming Paenibacillus vortex bacterium reveals potential for thriving in complex environments.</title>
        <authorList>
            <person name="Sirota-Madi A."/>
            <person name="Olender T."/>
            <person name="Helman Y."/>
            <person name="Ingham C."/>
            <person name="Brainis I."/>
            <person name="Roth D."/>
            <person name="Hagi E."/>
            <person name="Brodsky L."/>
            <person name="Leshkowitz D."/>
            <person name="Galatenko V."/>
            <person name="Nikolaev V."/>
            <person name="Mugasimangalam R.C."/>
            <person name="Bransburg-Zabary S."/>
            <person name="Gutnick D.L."/>
            <person name="Lancet D."/>
            <person name="Ben-Jacob E."/>
        </authorList>
    </citation>
    <scope>NUCLEOTIDE SEQUENCE [LARGE SCALE GENOMIC DNA]</scope>
    <source>
        <strain evidence="1 2">V453</strain>
    </source>
</reference>
<proteinExistence type="predicted"/>
<dbReference type="KEGG" id="pvo:PVOR_21299"/>
<dbReference type="AlphaFoldDB" id="A0A2R9SR66"/>
<keyword evidence="2" id="KW-1185">Reference proteome</keyword>
<organism evidence="1 2">
    <name type="scientific">Paenibacillus vortex V453</name>
    <dbReference type="NCBI Taxonomy" id="715225"/>
    <lineage>
        <taxon>Bacteria</taxon>
        <taxon>Bacillati</taxon>
        <taxon>Bacillota</taxon>
        <taxon>Bacilli</taxon>
        <taxon>Bacillales</taxon>
        <taxon>Paenibacillaceae</taxon>
        <taxon>Paenibacillus</taxon>
    </lineage>
</organism>
<name>A0A2R9SR66_9BACL</name>
<accession>A0A2R9SR66</accession>
<comment type="caution">
    <text evidence="1">The sequence shown here is derived from an EMBL/GenBank/DDBJ whole genome shotgun (WGS) entry which is preliminary data.</text>
</comment>